<accession>A0A5N6XUQ8</accession>
<reference evidence="1" key="1">
    <citation type="submission" date="2019-04" db="EMBL/GenBank/DDBJ databases">
        <title>Friends and foes A comparative genomics study of 23 Aspergillus species from section Flavi.</title>
        <authorList>
            <consortium name="DOE Joint Genome Institute"/>
            <person name="Kjaerbolling I."/>
            <person name="Vesth T."/>
            <person name="Frisvad J.C."/>
            <person name="Nybo J.L."/>
            <person name="Theobald S."/>
            <person name="Kildgaard S."/>
            <person name="Isbrandt T."/>
            <person name="Kuo A."/>
            <person name="Sato A."/>
            <person name="Lyhne E.K."/>
            <person name="Kogle M.E."/>
            <person name="Wiebenga A."/>
            <person name="Kun R.S."/>
            <person name="Lubbers R.J."/>
            <person name="Makela M.R."/>
            <person name="Barry K."/>
            <person name="Chovatia M."/>
            <person name="Clum A."/>
            <person name="Daum C."/>
            <person name="Haridas S."/>
            <person name="He G."/>
            <person name="LaButti K."/>
            <person name="Lipzen A."/>
            <person name="Mondo S."/>
            <person name="Riley R."/>
            <person name="Salamov A."/>
            <person name="Simmons B.A."/>
            <person name="Magnuson J.K."/>
            <person name="Henrissat B."/>
            <person name="Mortensen U.H."/>
            <person name="Larsen T.O."/>
            <person name="Devries R.P."/>
            <person name="Grigoriev I.V."/>
            <person name="Machida M."/>
            <person name="Baker S.E."/>
            <person name="Andersen M.R."/>
        </authorList>
    </citation>
    <scope>NUCLEOTIDE SEQUENCE</scope>
    <source>
        <strain evidence="1">CBS 117612</strain>
    </source>
</reference>
<organism evidence="1">
    <name type="scientific">Aspergillus arachidicola</name>
    <dbReference type="NCBI Taxonomy" id="656916"/>
    <lineage>
        <taxon>Eukaryota</taxon>
        <taxon>Fungi</taxon>
        <taxon>Dikarya</taxon>
        <taxon>Ascomycota</taxon>
        <taxon>Pezizomycotina</taxon>
        <taxon>Eurotiomycetes</taxon>
        <taxon>Eurotiomycetidae</taxon>
        <taxon>Eurotiales</taxon>
        <taxon>Aspergillaceae</taxon>
        <taxon>Aspergillus</taxon>
        <taxon>Aspergillus subgen. Circumdati</taxon>
    </lineage>
</organism>
<protein>
    <submittedName>
        <fullName evidence="1">Uncharacterized protein</fullName>
    </submittedName>
</protein>
<proteinExistence type="predicted"/>
<dbReference type="EMBL" id="ML737191">
    <property type="protein sequence ID" value="KAE8336698.1"/>
    <property type="molecule type" value="Genomic_DNA"/>
</dbReference>
<dbReference type="Proteomes" id="UP000325558">
    <property type="component" value="Unassembled WGS sequence"/>
</dbReference>
<evidence type="ECO:0000313" key="1">
    <source>
        <dbReference type="EMBL" id="KAE8336698.1"/>
    </source>
</evidence>
<dbReference type="AlphaFoldDB" id="A0A5N6XUQ8"/>
<gene>
    <name evidence="1" type="ORF">BDV24DRAFT_141283</name>
</gene>
<name>A0A5N6XUQ8_9EURO</name>
<sequence>MTPKAKAAIQSIIWTDFFLSNAYLSQITRHPSPRLPWVWTATEKRYRLSFFKAN</sequence>